<evidence type="ECO:0000256" key="1">
    <source>
        <dbReference type="ARBA" id="ARBA00004141"/>
    </source>
</evidence>
<dbReference type="GeneID" id="2716700"/>
<name>Q71S47_OPHAC</name>
<geneLocation type="mitochondrion" evidence="10"/>
<evidence type="ECO:0000256" key="8">
    <source>
        <dbReference type="RuleBase" id="RU000473"/>
    </source>
</evidence>
<keyword evidence="6 9" id="KW-0472">Membrane</keyword>
<evidence type="ECO:0000256" key="3">
    <source>
        <dbReference type="ARBA" id="ARBA00021009"/>
    </source>
</evidence>
<keyword evidence="5 9" id="KW-1133">Transmembrane helix</keyword>
<evidence type="ECO:0000256" key="9">
    <source>
        <dbReference type="SAM" id="Phobius"/>
    </source>
</evidence>
<comment type="subcellular location">
    <subcellularLocation>
        <location evidence="1">Membrane</location>
        <topology evidence="1">Multi-pass membrane protein</topology>
    </subcellularLocation>
    <subcellularLocation>
        <location evidence="7">Mitochondrion inner membrane</location>
        <topology evidence="7">Multi-pass membrane protein</topology>
    </subcellularLocation>
</comment>
<dbReference type="EC" id="7.1.1.2" evidence="8"/>
<dbReference type="PANTHER" id="PTHR11432:SF3">
    <property type="entry name" value="NADH-UBIQUINONE OXIDOREDUCTASE CHAIN 1"/>
    <property type="match status" value="1"/>
</dbReference>
<evidence type="ECO:0000256" key="5">
    <source>
        <dbReference type="ARBA" id="ARBA00022989"/>
    </source>
</evidence>
<keyword evidence="4 7" id="KW-0812">Transmembrane</keyword>
<accession>Q71S47</accession>
<dbReference type="PANTHER" id="PTHR11432">
    <property type="entry name" value="NADH DEHYDROGENASE SUBUNIT 1"/>
    <property type="match status" value="1"/>
</dbReference>
<dbReference type="InterPro" id="IPR001694">
    <property type="entry name" value="NADH_UbQ_OxRdtase_su1/FPO"/>
</dbReference>
<dbReference type="GO" id="GO:0009060">
    <property type="term" value="P:aerobic respiration"/>
    <property type="evidence" value="ECO:0007669"/>
    <property type="project" value="TreeGrafter"/>
</dbReference>
<feature type="transmembrane region" description="Helical" evidence="9">
    <location>
        <begin position="113"/>
        <end position="136"/>
    </location>
</feature>
<keyword evidence="8" id="KW-0830">Ubiquinone</keyword>
<evidence type="ECO:0000256" key="4">
    <source>
        <dbReference type="ARBA" id="ARBA00022692"/>
    </source>
</evidence>
<feature type="transmembrane region" description="Helical" evidence="9">
    <location>
        <begin position="148"/>
        <end position="168"/>
    </location>
</feature>
<dbReference type="GO" id="GO:0008137">
    <property type="term" value="F:NADH dehydrogenase (ubiquinone) activity"/>
    <property type="evidence" value="ECO:0007669"/>
    <property type="project" value="UniProtKB-EC"/>
</dbReference>
<evidence type="ECO:0000256" key="7">
    <source>
        <dbReference type="RuleBase" id="RU000471"/>
    </source>
</evidence>
<evidence type="ECO:0000256" key="6">
    <source>
        <dbReference type="ARBA" id="ARBA00023136"/>
    </source>
</evidence>
<feature type="transmembrane region" description="Helical" evidence="9">
    <location>
        <begin position="7"/>
        <end position="32"/>
    </location>
</feature>
<feature type="transmembrane region" description="Helical" evidence="9">
    <location>
        <begin position="261"/>
        <end position="287"/>
    </location>
</feature>
<feature type="transmembrane region" description="Helical" evidence="9">
    <location>
        <begin position="82"/>
        <end position="101"/>
    </location>
</feature>
<dbReference type="PROSITE" id="PS00667">
    <property type="entry name" value="COMPLEX1_ND1_1"/>
    <property type="match status" value="1"/>
</dbReference>
<sequence length="332" mass="36527">MYESVSGVYLAPVLIIISFLGLIVPVLLAVALLTLLERKVIGYAQLRKGPNLVGPLGVLQPIADGLKLFIKENFKPSPASPIMFFGAPTSFFFIAVVLWGVMPLSSSGLNVSFSLFFVIAVSSLSAYPVLIAGWASNSKYALLGSLRGVAQIISYEVSFGLIVIPLAYFAGSWGLSSFQLLQGSIWLFIPCLPLFLMWYISTLAETNRAPFDLTEGESELVSGYNVEYSGAPFALFFIGEYANIILINVLSVLLFLGGTSPFYPCVSFGVISVVLKSLFLIFSFLWVRASFPRIRYDQLMSVMWKGFLPWSMGLLVFYFLSLYLLSAFPISF</sequence>
<dbReference type="GO" id="GO:0005743">
    <property type="term" value="C:mitochondrial inner membrane"/>
    <property type="evidence" value="ECO:0007669"/>
    <property type="project" value="UniProtKB-SubCell"/>
</dbReference>
<keyword evidence="8 10" id="KW-0496">Mitochondrion</keyword>
<keyword evidence="7" id="KW-0520">NAD</keyword>
<dbReference type="GO" id="GO:0003954">
    <property type="term" value="F:NADH dehydrogenase activity"/>
    <property type="evidence" value="ECO:0007669"/>
    <property type="project" value="TreeGrafter"/>
</dbReference>
<feature type="transmembrane region" description="Helical" evidence="9">
    <location>
        <begin position="307"/>
        <end position="330"/>
    </location>
</feature>
<feature type="transmembrane region" description="Helical" evidence="9">
    <location>
        <begin position="233"/>
        <end position="255"/>
    </location>
</feature>
<evidence type="ECO:0000313" key="10">
    <source>
        <dbReference type="EMBL" id="AAB27807.2"/>
    </source>
</evidence>
<dbReference type="Pfam" id="PF00146">
    <property type="entry name" value="NADHdh"/>
    <property type="match status" value="1"/>
</dbReference>
<reference evidence="10" key="1">
    <citation type="journal article" date="1993" name="J. Mol. Evol.">
        <title>The phylogeny of echinoderm classes based on mitochondrial gene arrangements.</title>
        <authorList>
            <person name="Smith M.J."/>
            <person name="Arndt A."/>
            <person name="Gorski S."/>
            <person name="Fajber E."/>
        </authorList>
    </citation>
    <scope>NUCLEOTIDE SEQUENCE</scope>
</reference>
<reference evidence="10" key="2">
    <citation type="submission" date="2000-10" db="EMBL/GenBank/DDBJ databases">
        <title>Closing the Echinoderm Circle: the Complete mitochondria genome sequence of a sea cucumber and a brittle star.</title>
        <authorList>
            <person name="Smith M.J."/>
            <person name="Arndt A."/>
            <person name="Beckenbach K."/>
            <person name="Scouras A."/>
        </authorList>
    </citation>
    <scope>NUCLEOTIDE SEQUENCE</scope>
</reference>
<protein>
    <recommendedName>
        <fullName evidence="3 8">NADH-ubiquinone oxidoreductase chain 1</fullName>
        <ecNumber evidence="8">7.1.1.2</ecNumber>
    </recommendedName>
</protein>
<dbReference type="HAMAP" id="MF_01350">
    <property type="entry name" value="NDH1_NuoH"/>
    <property type="match status" value="1"/>
</dbReference>
<proteinExistence type="inferred from homology"/>
<feature type="transmembrane region" description="Helical" evidence="9">
    <location>
        <begin position="180"/>
        <end position="200"/>
    </location>
</feature>
<dbReference type="PROSITE" id="PS00668">
    <property type="entry name" value="COMPLEX1_ND1_2"/>
    <property type="match status" value="1"/>
</dbReference>
<gene>
    <name evidence="10" type="primary">ND1</name>
</gene>
<dbReference type="EMBL" id="AF314589">
    <property type="protein sequence ID" value="AAB27807.2"/>
    <property type="molecule type" value="Genomic_DNA"/>
</dbReference>
<organism evidence="10">
    <name type="scientific">Ophiopholis aculeata</name>
    <name type="common">Daisy brittle star</name>
    <name type="synonym">Crevice brittle star</name>
    <dbReference type="NCBI Taxonomy" id="35052"/>
    <lineage>
        <taxon>Eukaryota</taxon>
        <taxon>Metazoa</taxon>
        <taxon>Echinodermata</taxon>
        <taxon>Eleutherozoa</taxon>
        <taxon>Asterozoa</taxon>
        <taxon>Ophiuroidea</taxon>
        <taxon>Myophiuroidea</taxon>
        <taxon>Metophiurida</taxon>
        <taxon>Ophintegrida</taxon>
        <taxon>Amphilepidida</taxon>
        <taxon>Ophiurina</taxon>
        <taxon>Gnathophiurina</taxon>
        <taxon>Ophiactoidea</taxon>
        <taxon>Ophiactidae</taxon>
        <taxon>Ophiopholis</taxon>
    </lineage>
</organism>
<comment type="similarity">
    <text evidence="2 7">Belongs to the complex I subunit 1 family.</text>
</comment>
<evidence type="ECO:0000256" key="2">
    <source>
        <dbReference type="ARBA" id="ARBA00010535"/>
    </source>
</evidence>
<dbReference type="RefSeq" id="NP_957767.1">
    <property type="nucleotide sequence ID" value="NC_005334.1"/>
</dbReference>
<dbReference type="InterPro" id="IPR018086">
    <property type="entry name" value="NADH_UbQ_OxRdtase_su1_CS"/>
</dbReference>
<comment type="catalytic activity">
    <reaction evidence="8">
        <text>a ubiquinone + NADH + 5 H(+)(in) = a ubiquinol + NAD(+) + 4 H(+)(out)</text>
        <dbReference type="Rhea" id="RHEA:29091"/>
        <dbReference type="Rhea" id="RHEA-COMP:9565"/>
        <dbReference type="Rhea" id="RHEA-COMP:9566"/>
        <dbReference type="ChEBI" id="CHEBI:15378"/>
        <dbReference type="ChEBI" id="CHEBI:16389"/>
        <dbReference type="ChEBI" id="CHEBI:17976"/>
        <dbReference type="ChEBI" id="CHEBI:57540"/>
        <dbReference type="ChEBI" id="CHEBI:57945"/>
        <dbReference type="EC" id="7.1.1.2"/>
    </reaction>
</comment>
<dbReference type="AlphaFoldDB" id="Q71S47"/>
<dbReference type="CTD" id="4535"/>